<accession>A0A9D1HSY8</accession>
<gene>
    <name evidence="6" type="ORF">IAD51_00645</name>
</gene>
<evidence type="ECO:0000259" key="5">
    <source>
        <dbReference type="Pfam" id="PF02826"/>
    </source>
</evidence>
<dbReference type="EMBL" id="DVMN01000009">
    <property type="protein sequence ID" value="HIU20740.1"/>
    <property type="molecule type" value="Genomic_DNA"/>
</dbReference>
<sequence>MDILKLNAISPLANEILAGYDLVDESAAPAGILVRSANMAEYDLPSSVLAVARAGAGVNNIPHADYAKRGVVVFNTPGANANAVKEMVICELLLASRNLVEGAKWASSLTGDDVAKQVEKGKKRFVGHEILGKTLCVLGLGAIGRKVAASAYALGMEVKGYDPYLSDAAKAEIPFVTVCASKEEAYKGAHFVSLHMPATEETKGMINADAIAAMADGAVIVNAARGELVNVEDVKAAIAGGKVHKYVCDFPTAEINDCDGIIAVPHLGASTEEAEDNCAVMAANELKDYIENGNIVNSVNLPNLKAELASKHRVAVLAKEGTQLGKDGLSSTAKGYTYTLIDTDEVVDAAALEAKDGVIKVRVIK</sequence>
<evidence type="ECO:0000313" key="6">
    <source>
        <dbReference type="EMBL" id="HIU20740.1"/>
    </source>
</evidence>
<evidence type="ECO:0000259" key="4">
    <source>
        <dbReference type="Pfam" id="PF00389"/>
    </source>
</evidence>
<feature type="domain" description="D-isomer specific 2-hydroxyacid dehydrogenase catalytic" evidence="4">
    <location>
        <begin position="46"/>
        <end position="300"/>
    </location>
</feature>
<reference evidence="6" key="1">
    <citation type="submission" date="2020-10" db="EMBL/GenBank/DDBJ databases">
        <authorList>
            <person name="Gilroy R."/>
        </authorList>
    </citation>
    <scope>NUCLEOTIDE SEQUENCE</scope>
    <source>
        <strain evidence="6">1063</strain>
    </source>
</reference>
<evidence type="ECO:0000313" key="7">
    <source>
        <dbReference type="Proteomes" id="UP000824088"/>
    </source>
</evidence>
<dbReference type="CDD" id="cd12174">
    <property type="entry name" value="PGDH_like_3"/>
    <property type="match status" value="1"/>
</dbReference>
<dbReference type="PROSITE" id="PS00670">
    <property type="entry name" value="D_2_HYDROXYACID_DH_2"/>
    <property type="match status" value="1"/>
</dbReference>
<dbReference type="Gene3D" id="3.40.50.720">
    <property type="entry name" value="NAD(P)-binding Rossmann-like Domain"/>
    <property type="match status" value="2"/>
</dbReference>
<dbReference type="GO" id="GO:0051287">
    <property type="term" value="F:NAD binding"/>
    <property type="evidence" value="ECO:0007669"/>
    <property type="project" value="InterPro"/>
</dbReference>
<dbReference type="InterPro" id="IPR029753">
    <property type="entry name" value="D-isomer_DH_CS"/>
</dbReference>
<reference evidence="6" key="2">
    <citation type="journal article" date="2021" name="PeerJ">
        <title>Extensive microbial diversity within the chicken gut microbiome revealed by metagenomics and culture.</title>
        <authorList>
            <person name="Gilroy R."/>
            <person name="Ravi A."/>
            <person name="Getino M."/>
            <person name="Pursley I."/>
            <person name="Horton D.L."/>
            <person name="Alikhan N.F."/>
            <person name="Baker D."/>
            <person name="Gharbi K."/>
            <person name="Hall N."/>
            <person name="Watson M."/>
            <person name="Adriaenssens E.M."/>
            <person name="Foster-Nyarko E."/>
            <person name="Jarju S."/>
            <person name="Secka A."/>
            <person name="Antonio M."/>
            <person name="Oren A."/>
            <person name="Chaudhuri R.R."/>
            <person name="La Ragione R."/>
            <person name="Hildebrand F."/>
            <person name="Pallen M.J."/>
        </authorList>
    </citation>
    <scope>NUCLEOTIDE SEQUENCE</scope>
    <source>
        <strain evidence="6">1063</strain>
    </source>
</reference>
<evidence type="ECO:0000256" key="3">
    <source>
        <dbReference type="RuleBase" id="RU003719"/>
    </source>
</evidence>
<dbReference type="PANTHER" id="PTHR42938:SF47">
    <property type="entry name" value="HYDROXYPYRUVATE REDUCTASE"/>
    <property type="match status" value="1"/>
</dbReference>
<dbReference type="AlphaFoldDB" id="A0A9D1HSY8"/>
<evidence type="ECO:0000256" key="2">
    <source>
        <dbReference type="ARBA" id="ARBA00023002"/>
    </source>
</evidence>
<keyword evidence="2 3" id="KW-0560">Oxidoreductase</keyword>
<dbReference type="Pfam" id="PF00389">
    <property type="entry name" value="2-Hacid_dh"/>
    <property type="match status" value="1"/>
</dbReference>
<protein>
    <submittedName>
        <fullName evidence="6">3-phosphoglycerate dehydrogenase</fullName>
    </submittedName>
</protein>
<feature type="domain" description="D-isomer specific 2-hydroxyacid dehydrogenase NAD-binding" evidence="5">
    <location>
        <begin position="114"/>
        <end position="267"/>
    </location>
</feature>
<comment type="caution">
    <text evidence="6">The sequence shown here is derived from an EMBL/GenBank/DDBJ whole genome shotgun (WGS) entry which is preliminary data.</text>
</comment>
<dbReference type="PROSITE" id="PS00671">
    <property type="entry name" value="D_2_HYDROXYACID_DH_3"/>
    <property type="match status" value="1"/>
</dbReference>
<dbReference type="InterPro" id="IPR006140">
    <property type="entry name" value="D-isomer_DH_NAD-bd"/>
</dbReference>
<name>A0A9D1HSY8_9FIRM</name>
<dbReference type="GO" id="GO:0016616">
    <property type="term" value="F:oxidoreductase activity, acting on the CH-OH group of donors, NAD or NADP as acceptor"/>
    <property type="evidence" value="ECO:0007669"/>
    <property type="project" value="InterPro"/>
</dbReference>
<organism evidence="6 7">
    <name type="scientific">Candidatus Limadaptatus stercorigallinarum</name>
    <dbReference type="NCBI Taxonomy" id="2840845"/>
    <lineage>
        <taxon>Bacteria</taxon>
        <taxon>Bacillati</taxon>
        <taxon>Bacillota</taxon>
        <taxon>Clostridia</taxon>
        <taxon>Eubacteriales</taxon>
        <taxon>Candidatus Limadaptatus</taxon>
    </lineage>
</organism>
<comment type="similarity">
    <text evidence="1 3">Belongs to the D-isomer specific 2-hydroxyacid dehydrogenase family.</text>
</comment>
<proteinExistence type="inferred from homology"/>
<evidence type="ECO:0000256" key="1">
    <source>
        <dbReference type="ARBA" id="ARBA00005854"/>
    </source>
</evidence>
<dbReference type="Pfam" id="PF02826">
    <property type="entry name" value="2-Hacid_dh_C"/>
    <property type="match status" value="1"/>
</dbReference>
<dbReference type="Proteomes" id="UP000824088">
    <property type="component" value="Unassembled WGS sequence"/>
</dbReference>
<dbReference type="SUPFAM" id="SSF52283">
    <property type="entry name" value="Formate/glycerate dehydrogenase catalytic domain-like"/>
    <property type="match status" value="1"/>
</dbReference>
<dbReference type="InterPro" id="IPR036291">
    <property type="entry name" value="NAD(P)-bd_dom_sf"/>
</dbReference>
<dbReference type="PANTHER" id="PTHR42938">
    <property type="entry name" value="FORMATE DEHYDROGENASE 1"/>
    <property type="match status" value="1"/>
</dbReference>
<dbReference type="SUPFAM" id="SSF51735">
    <property type="entry name" value="NAD(P)-binding Rossmann-fold domains"/>
    <property type="match status" value="1"/>
</dbReference>
<dbReference type="InterPro" id="IPR006139">
    <property type="entry name" value="D-isomer_2_OHA_DH_cat_dom"/>
</dbReference>